<protein>
    <submittedName>
        <fullName evidence="1">Uncharacterized protein</fullName>
    </submittedName>
</protein>
<accession>A0ACC1JGL6</accession>
<evidence type="ECO:0000313" key="2">
    <source>
        <dbReference type="Proteomes" id="UP001150603"/>
    </source>
</evidence>
<reference evidence="1" key="1">
    <citation type="submission" date="2022-07" db="EMBL/GenBank/DDBJ databases">
        <title>Phylogenomic reconstructions and comparative analyses of Kickxellomycotina fungi.</title>
        <authorList>
            <person name="Reynolds N.K."/>
            <person name="Stajich J.E."/>
            <person name="Barry K."/>
            <person name="Grigoriev I.V."/>
            <person name="Crous P."/>
            <person name="Smith M.E."/>
        </authorList>
    </citation>
    <scope>NUCLEOTIDE SEQUENCE</scope>
    <source>
        <strain evidence="1">NRRL 5244</strain>
    </source>
</reference>
<keyword evidence="2" id="KW-1185">Reference proteome</keyword>
<dbReference type="Proteomes" id="UP001150603">
    <property type="component" value="Unassembled WGS sequence"/>
</dbReference>
<sequence length="328" mass="35543">MATKRTTLKERKYMCQLCEKKFTRPSSLACHKYTHTGERPHVCYFPNCGKRFSVRSNLKRHLKVHTKAIRASDADSPADESECHPSPVSVPQHPVRDESLSPSPLLALRRRIASDSVAVPSLGSLNVSAGAQFPESSSNELQPMMMLMLNQQQQPQQQPPHTGNPMPTASSLWSPLSSFSEAPMPLTASVSGVPLLPNQDFLPPSSRSLSSSAVLTFSSASPESSPASISTMAGVDQLLLAKPSTMPFYAEPGPMSLMQTSLLTPISPPFMPAFPAMPAPIHGVSLGDHDLAVPLSAPSTEQMGFNAGYLQQYQNAMSAHQPYQNFMQ</sequence>
<comment type="caution">
    <text evidence="1">The sequence shown here is derived from an EMBL/GenBank/DDBJ whole genome shotgun (WGS) entry which is preliminary data.</text>
</comment>
<organism evidence="1 2">
    <name type="scientific">Linderina macrospora</name>
    <dbReference type="NCBI Taxonomy" id="4868"/>
    <lineage>
        <taxon>Eukaryota</taxon>
        <taxon>Fungi</taxon>
        <taxon>Fungi incertae sedis</taxon>
        <taxon>Zoopagomycota</taxon>
        <taxon>Kickxellomycotina</taxon>
        <taxon>Kickxellomycetes</taxon>
        <taxon>Kickxellales</taxon>
        <taxon>Kickxellaceae</taxon>
        <taxon>Linderina</taxon>
    </lineage>
</organism>
<gene>
    <name evidence="1" type="ORF">FBU59_000443</name>
</gene>
<name>A0ACC1JGL6_9FUNG</name>
<dbReference type="EMBL" id="JANBPW010000089">
    <property type="protein sequence ID" value="KAJ1950944.1"/>
    <property type="molecule type" value="Genomic_DNA"/>
</dbReference>
<proteinExistence type="predicted"/>
<evidence type="ECO:0000313" key="1">
    <source>
        <dbReference type="EMBL" id="KAJ1950944.1"/>
    </source>
</evidence>